<name>A0A921JQN3_9ACTN</name>
<feature type="signal peptide" evidence="6">
    <location>
        <begin position="1"/>
        <end position="19"/>
    </location>
</feature>
<evidence type="ECO:0000313" key="8">
    <source>
        <dbReference type="EMBL" id="HJE51724.1"/>
    </source>
</evidence>
<dbReference type="PROSITE" id="PS50983">
    <property type="entry name" value="FE_B12_PBP"/>
    <property type="match status" value="1"/>
</dbReference>
<dbReference type="Pfam" id="PF01497">
    <property type="entry name" value="Peripla_BP_2"/>
    <property type="match status" value="1"/>
</dbReference>
<dbReference type="GO" id="GO:1901678">
    <property type="term" value="P:iron coordination entity transport"/>
    <property type="evidence" value="ECO:0007669"/>
    <property type="project" value="UniProtKB-ARBA"/>
</dbReference>
<keyword evidence="3" id="KW-0813">Transport</keyword>
<comment type="subcellular location">
    <subcellularLocation>
        <location evidence="1">Cell envelope</location>
    </subcellularLocation>
</comment>
<feature type="coiled-coil region" evidence="5">
    <location>
        <begin position="163"/>
        <end position="190"/>
    </location>
</feature>
<dbReference type="EMBL" id="DYZF01000181">
    <property type="protein sequence ID" value="HJE51724.1"/>
    <property type="molecule type" value="Genomic_DNA"/>
</dbReference>
<comment type="similarity">
    <text evidence="2">Belongs to the bacterial solute-binding protein 8 family.</text>
</comment>
<feature type="chain" id="PRO_5039410927" evidence="6">
    <location>
        <begin position="20"/>
        <end position="319"/>
    </location>
</feature>
<gene>
    <name evidence="8" type="ORF">K8V15_07070</name>
</gene>
<evidence type="ECO:0000256" key="6">
    <source>
        <dbReference type="SAM" id="SignalP"/>
    </source>
</evidence>
<feature type="domain" description="Fe/B12 periplasmic-binding" evidence="7">
    <location>
        <begin position="58"/>
        <end position="319"/>
    </location>
</feature>
<dbReference type="PANTHER" id="PTHR30532:SF28">
    <property type="entry name" value="PETROBACTIN-BINDING PROTEIN YCLQ"/>
    <property type="match status" value="1"/>
</dbReference>
<keyword evidence="5" id="KW-0175">Coiled coil</keyword>
<keyword evidence="4 6" id="KW-0732">Signal</keyword>
<sequence length="319" mass="33334">MNLTKRLIAAAAAGTLALAACGTPSTDNTNAAGGSESATAITVKHAQGSVELDGAAERIVVLDHGSLDSLNALGLADKIVGIAKGTRMSDPVKDFADDKYENVGTLQEPDFEAIAALEPDLIVAGFRSAKQVPELSKIAPTVDVTFDYKGGFYEGVKQSATILAEATGTTDELETQLKEVSDAIAAAKEKVPAGKNAMVLMTSGGKVSAHGTDSRYAALYDDLGFAPTISDVEAEAHGDAISFEAIQQANPDVMFVVDRDAAIGEEGAAAKEVLDNELVASTKAWTNDDVVYLDGARWYILIHGLDNAVEMMNQVANEL</sequence>
<dbReference type="InterPro" id="IPR051313">
    <property type="entry name" value="Bact_iron-sidero_bind"/>
</dbReference>
<evidence type="ECO:0000256" key="5">
    <source>
        <dbReference type="SAM" id="Coils"/>
    </source>
</evidence>
<evidence type="ECO:0000256" key="2">
    <source>
        <dbReference type="ARBA" id="ARBA00008814"/>
    </source>
</evidence>
<dbReference type="GO" id="GO:0030288">
    <property type="term" value="C:outer membrane-bounded periplasmic space"/>
    <property type="evidence" value="ECO:0007669"/>
    <property type="project" value="TreeGrafter"/>
</dbReference>
<evidence type="ECO:0000256" key="1">
    <source>
        <dbReference type="ARBA" id="ARBA00004196"/>
    </source>
</evidence>
<comment type="caution">
    <text evidence="8">The sequence shown here is derived from an EMBL/GenBank/DDBJ whole genome shotgun (WGS) entry which is preliminary data.</text>
</comment>
<organism evidence="8 9">
    <name type="scientific">Tessaracoccus flavescens</name>
    <dbReference type="NCBI Taxonomy" id="399497"/>
    <lineage>
        <taxon>Bacteria</taxon>
        <taxon>Bacillati</taxon>
        <taxon>Actinomycetota</taxon>
        <taxon>Actinomycetes</taxon>
        <taxon>Propionibacteriales</taxon>
        <taxon>Propionibacteriaceae</taxon>
        <taxon>Tessaracoccus</taxon>
    </lineage>
</organism>
<dbReference type="InterPro" id="IPR002491">
    <property type="entry name" value="ABC_transptr_periplasmic_BD"/>
</dbReference>
<evidence type="ECO:0000313" key="9">
    <source>
        <dbReference type="Proteomes" id="UP000712713"/>
    </source>
</evidence>
<evidence type="ECO:0000259" key="7">
    <source>
        <dbReference type="PROSITE" id="PS50983"/>
    </source>
</evidence>
<proteinExistence type="inferred from homology"/>
<protein>
    <submittedName>
        <fullName evidence="8">ABC transporter substrate-binding protein</fullName>
    </submittedName>
</protein>
<dbReference type="Gene3D" id="3.40.50.1980">
    <property type="entry name" value="Nitrogenase molybdenum iron protein domain"/>
    <property type="match status" value="2"/>
</dbReference>
<dbReference type="PANTHER" id="PTHR30532">
    <property type="entry name" value="IRON III DICITRATE-BINDING PERIPLASMIC PROTEIN"/>
    <property type="match status" value="1"/>
</dbReference>
<dbReference type="PROSITE" id="PS51257">
    <property type="entry name" value="PROKAR_LIPOPROTEIN"/>
    <property type="match status" value="1"/>
</dbReference>
<dbReference type="SUPFAM" id="SSF53807">
    <property type="entry name" value="Helical backbone' metal receptor"/>
    <property type="match status" value="1"/>
</dbReference>
<reference evidence="8" key="2">
    <citation type="submission" date="2021-09" db="EMBL/GenBank/DDBJ databases">
        <authorList>
            <person name="Gilroy R."/>
        </authorList>
    </citation>
    <scope>NUCLEOTIDE SEQUENCE</scope>
    <source>
        <strain evidence="8">ChiGjej3B3-7470</strain>
    </source>
</reference>
<reference evidence="8" key="1">
    <citation type="journal article" date="2021" name="PeerJ">
        <title>Extensive microbial diversity within the chicken gut microbiome revealed by metagenomics and culture.</title>
        <authorList>
            <person name="Gilroy R."/>
            <person name="Ravi A."/>
            <person name="Getino M."/>
            <person name="Pursley I."/>
            <person name="Horton D.L."/>
            <person name="Alikhan N.F."/>
            <person name="Baker D."/>
            <person name="Gharbi K."/>
            <person name="Hall N."/>
            <person name="Watson M."/>
            <person name="Adriaenssens E.M."/>
            <person name="Foster-Nyarko E."/>
            <person name="Jarju S."/>
            <person name="Secka A."/>
            <person name="Antonio M."/>
            <person name="Oren A."/>
            <person name="Chaudhuri R.R."/>
            <person name="La Ragione R."/>
            <person name="Hildebrand F."/>
            <person name="Pallen M.J."/>
        </authorList>
    </citation>
    <scope>NUCLEOTIDE SEQUENCE</scope>
    <source>
        <strain evidence="8">ChiGjej3B3-7470</strain>
    </source>
</reference>
<evidence type="ECO:0000256" key="4">
    <source>
        <dbReference type="ARBA" id="ARBA00022729"/>
    </source>
</evidence>
<dbReference type="Proteomes" id="UP000712713">
    <property type="component" value="Unassembled WGS sequence"/>
</dbReference>
<dbReference type="InterPro" id="IPR033870">
    <property type="entry name" value="FatB"/>
</dbReference>
<evidence type="ECO:0000256" key="3">
    <source>
        <dbReference type="ARBA" id="ARBA00022448"/>
    </source>
</evidence>
<dbReference type="AlphaFoldDB" id="A0A921JQN3"/>
<accession>A0A921JQN3</accession>
<dbReference type="CDD" id="cd01140">
    <property type="entry name" value="FatB"/>
    <property type="match status" value="1"/>
</dbReference>